<dbReference type="EMBL" id="RJVU01008125">
    <property type="protein sequence ID" value="ROL53592.1"/>
    <property type="molecule type" value="Genomic_DNA"/>
</dbReference>
<dbReference type="InterPro" id="IPR007858">
    <property type="entry name" value="Dpy-30_motif"/>
</dbReference>
<dbReference type="SMART" id="SM00325">
    <property type="entry name" value="RhoGEF"/>
    <property type="match status" value="1"/>
</dbReference>
<dbReference type="Pfam" id="PF00621">
    <property type="entry name" value="RhoGEF"/>
    <property type="match status" value="1"/>
</dbReference>
<sequence>MEEKSKKRKSPKPSSNQPAPTITARKTTSSSRFGAGGTVTHSSQRSKYRRGVRDKPRPQSQSGKSNQSGHIQHSFLTDVSDVQEMEKGLLSLLNDFHSGKLQAFGNECSIDQMEHVREMQETLARLHFDLYGEVDELPEDQRKSAYDTNMDKLLLNLFQERTTLILHWFDLWTDRQRKEFICRLLRRCSKTQLKFTSDCLAESVPITRMDFTAVLPRFLSLYIMSFLSPRDSCAAAQVCWHWRFLAEQDCLWSPKCIRLGWFLPYSPSDHEYGAWKRHYVACTASLDILTAREAADVYGTLSESLTAPEEQEDRWREHKIRQTIREKIAEHKKAALKTRRAWLNTSKLGTSSIHKPLSLTAALVQLGEKCRLTNSLSSVEIREPRLDLRMNNTLESTSVMTTMSSLFCKPVKSSYCPLPHFLLVSSRVPGYELILAAVQVSVVVLPYDSQGMTLEALLSLAERAIQGRMVQSLGILVAGSTDELTLTDGLSITEKTVLTPCVREFWEKLCGWVVPASDGGSLNIFAPLAASVAGTDLMRKLSVLTGLNVRAPTGICTGSYQHILSEWSGSGEFPPLVYLHETLLLSWCRQAEWIEEACKELRKHLGPQLHFMCQEIRGRILGLFLWDHIKMPVISLKSEVMQCLVHGLVALMKETPDDPLDFLGNFLLRSSVNGGLKNINPLFLTESASFNGPNPESPKGLLSDADRRSAVCKELLNSEKTYVRHLQAVATVYYTPLRAALDSNRAIISSVNLITLFCPLLDILEANNVFLKELTERWEEWGPMQCVGDVCVKFCTKLRVYTNFFNNYPTILRTLDKCREMLPVFRNFLKRHDRTVATRMLSLQELFRTPSARVEEYVTLLQALTLHTPPEHPDYTPLSSALNSLMAYRGFIHKLKKSLDRDLRIMEAQSTIQSCPNLLEGNRYLITTQDVALLSCLNGDIASSLRIYEHVSDLGLFLFNDALVLTEKSVSNVPFCLAVNTTHTFLASVALHCLNLTEMTDTKYVQNAFQLESPKRQWICATDREEDKIRLLSALRSAVNAAITRN</sequence>
<feature type="compositionally biased region" description="Basic residues" evidence="1">
    <location>
        <begin position="1"/>
        <end position="11"/>
    </location>
</feature>
<dbReference type="InterPro" id="IPR001810">
    <property type="entry name" value="F-box_dom"/>
</dbReference>
<dbReference type="AlphaFoldDB" id="A0A3N0Z5L9"/>
<proteinExistence type="predicted"/>
<name>A0A3N0Z5L9_ANAGA</name>
<dbReference type="InterPro" id="IPR011993">
    <property type="entry name" value="PH-like_dom_sf"/>
</dbReference>
<dbReference type="InterPro" id="IPR052805">
    <property type="entry name" value="GEF_Ubiquitin-Prot_Reg"/>
</dbReference>
<feature type="domain" description="DH" evidence="2">
    <location>
        <begin position="707"/>
        <end position="895"/>
    </location>
</feature>
<dbReference type="InterPro" id="IPR035899">
    <property type="entry name" value="DBL_dom_sf"/>
</dbReference>
<dbReference type="InterPro" id="IPR025592">
    <property type="entry name" value="DUF4347"/>
</dbReference>
<dbReference type="InterPro" id="IPR000219">
    <property type="entry name" value="DH_dom"/>
</dbReference>
<dbReference type="SUPFAM" id="SSF48065">
    <property type="entry name" value="DBL homology domain (DH-domain)"/>
    <property type="match status" value="1"/>
</dbReference>
<evidence type="ECO:0000313" key="3">
    <source>
        <dbReference type="EMBL" id="ROL53592.1"/>
    </source>
</evidence>
<dbReference type="PANTHER" id="PTHR46857:SF1">
    <property type="entry name" value="EPITHELIAL CELL-TRANSFORMING SEQUENCE 2 ONCOGENE-LIKE"/>
    <property type="match status" value="1"/>
</dbReference>
<feature type="region of interest" description="Disordered" evidence="1">
    <location>
        <begin position="1"/>
        <end position="72"/>
    </location>
</feature>
<feature type="compositionally biased region" description="Polar residues" evidence="1">
    <location>
        <begin position="58"/>
        <end position="72"/>
    </location>
</feature>
<dbReference type="PROSITE" id="PS50010">
    <property type="entry name" value="DH_2"/>
    <property type="match status" value="1"/>
</dbReference>
<evidence type="ECO:0000256" key="1">
    <source>
        <dbReference type="SAM" id="MobiDB-lite"/>
    </source>
</evidence>
<evidence type="ECO:0000259" key="2">
    <source>
        <dbReference type="PROSITE" id="PS50010"/>
    </source>
</evidence>
<dbReference type="Pfam" id="PF05186">
    <property type="entry name" value="Dpy-30"/>
    <property type="match status" value="1"/>
</dbReference>
<dbReference type="Gene3D" id="1.20.890.10">
    <property type="entry name" value="cAMP-dependent protein kinase regulatory subunit, dimerization-anchoring domain"/>
    <property type="match status" value="1"/>
</dbReference>
<dbReference type="OrthoDB" id="660555at2759"/>
<gene>
    <name evidence="3" type="ORF">DPX16_4364</name>
</gene>
<protein>
    <submittedName>
        <fullName evidence="3">Epithelial cell-transforming sequence 2 oncogene-like</fullName>
    </submittedName>
</protein>
<evidence type="ECO:0000313" key="4">
    <source>
        <dbReference type="Proteomes" id="UP000281406"/>
    </source>
</evidence>
<dbReference type="SUPFAM" id="SSF81383">
    <property type="entry name" value="F-box domain"/>
    <property type="match status" value="1"/>
</dbReference>
<feature type="compositionally biased region" description="Polar residues" evidence="1">
    <location>
        <begin position="16"/>
        <end position="32"/>
    </location>
</feature>
<dbReference type="Pfam" id="PF13270">
    <property type="entry name" value="CCDC28"/>
    <property type="match status" value="1"/>
</dbReference>
<dbReference type="Gene3D" id="2.30.29.30">
    <property type="entry name" value="Pleckstrin-homology domain (PH domain)/Phosphotyrosine-binding domain (PTB)"/>
    <property type="match status" value="1"/>
</dbReference>
<dbReference type="Pfam" id="PF14252">
    <property type="entry name" value="DUF4347"/>
    <property type="match status" value="1"/>
</dbReference>
<dbReference type="InterPro" id="IPR025271">
    <property type="entry name" value="CCDC28"/>
</dbReference>
<comment type="caution">
    <text evidence="3">The sequence shown here is derived from an EMBL/GenBank/DDBJ whole genome shotgun (WGS) entry which is preliminary data.</text>
</comment>
<dbReference type="InterPro" id="IPR036047">
    <property type="entry name" value="F-box-like_dom_sf"/>
</dbReference>
<keyword evidence="4" id="KW-1185">Reference proteome</keyword>
<dbReference type="Pfam" id="PF12937">
    <property type="entry name" value="F-box-like"/>
    <property type="match status" value="1"/>
</dbReference>
<dbReference type="CDD" id="cd00160">
    <property type="entry name" value="RhoGEF"/>
    <property type="match status" value="1"/>
</dbReference>
<accession>A0A3N0Z5L9</accession>
<dbReference type="Gene3D" id="1.20.1280.50">
    <property type="match status" value="1"/>
</dbReference>
<dbReference type="SUPFAM" id="SSF50729">
    <property type="entry name" value="PH domain-like"/>
    <property type="match status" value="1"/>
</dbReference>
<dbReference type="Gene3D" id="1.20.900.10">
    <property type="entry name" value="Dbl homology (DH) domain"/>
    <property type="match status" value="1"/>
</dbReference>
<dbReference type="CDD" id="cd22958">
    <property type="entry name" value="DD_DPY30_SDC1-like"/>
    <property type="match status" value="1"/>
</dbReference>
<dbReference type="GO" id="GO:0005085">
    <property type="term" value="F:guanyl-nucleotide exchange factor activity"/>
    <property type="evidence" value="ECO:0007669"/>
    <property type="project" value="InterPro"/>
</dbReference>
<organism evidence="3 4">
    <name type="scientific">Anabarilius grahami</name>
    <name type="common">Kanglang fish</name>
    <name type="synonym">Barilius grahami</name>
    <dbReference type="NCBI Taxonomy" id="495550"/>
    <lineage>
        <taxon>Eukaryota</taxon>
        <taxon>Metazoa</taxon>
        <taxon>Chordata</taxon>
        <taxon>Craniata</taxon>
        <taxon>Vertebrata</taxon>
        <taxon>Euteleostomi</taxon>
        <taxon>Actinopterygii</taxon>
        <taxon>Neopterygii</taxon>
        <taxon>Teleostei</taxon>
        <taxon>Ostariophysi</taxon>
        <taxon>Cypriniformes</taxon>
        <taxon>Xenocyprididae</taxon>
        <taxon>Xenocypridinae</taxon>
        <taxon>Xenocypridinae incertae sedis</taxon>
        <taxon>Anabarilius</taxon>
    </lineage>
</organism>
<dbReference type="Proteomes" id="UP000281406">
    <property type="component" value="Unassembled WGS sequence"/>
</dbReference>
<dbReference type="PANTHER" id="PTHR46857">
    <property type="entry name" value="EPITHELIAL CELL-TRANSFORMING SEQUENCE 2 ONCOGENE-LIKE"/>
    <property type="match status" value="1"/>
</dbReference>
<reference evidence="3 4" key="1">
    <citation type="submission" date="2018-10" db="EMBL/GenBank/DDBJ databases">
        <title>Genome assembly for a Yunnan-Guizhou Plateau 3E fish, Anabarilius grahami (Regan), and its evolutionary and genetic applications.</title>
        <authorList>
            <person name="Jiang W."/>
        </authorList>
    </citation>
    <scope>NUCLEOTIDE SEQUENCE [LARGE SCALE GENOMIC DNA]</scope>
    <source>
        <strain evidence="3">AG-KIZ</strain>
        <tissue evidence="3">Muscle</tissue>
    </source>
</reference>
<dbReference type="CDD" id="cd22173">
    <property type="entry name" value="F-box_ECT2L"/>
    <property type="match status" value="1"/>
</dbReference>
<dbReference type="SMART" id="SM00256">
    <property type="entry name" value="FBOX"/>
    <property type="match status" value="1"/>
</dbReference>